<comment type="caution">
    <text evidence="1">The sequence shown here is derived from an EMBL/GenBank/DDBJ whole genome shotgun (WGS) entry which is preliminary data.</text>
</comment>
<protein>
    <submittedName>
        <fullName evidence="1">15187_t:CDS:1</fullName>
    </submittedName>
</protein>
<keyword evidence="2" id="KW-1185">Reference proteome</keyword>
<dbReference type="Proteomes" id="UP000789366">
    <property type="component" value="Unassembled WGS sequence"/>
</dbReference>
<evidence type="ECO:0000313" key="1">
    <source>
        <dbReference type="EMBL" id="CAG8523585.1"/>
    </source>
</evidence>
<reference evidence="1" key="1">
    <citation type="submission" date="2021-06" db="EMBL/GenBank/DDBJ databases">
        <authorList>
            <person name="Kallberg Y."/>
            <person name="Tangrot J."/>
            <person name="Rosling A."/>
        </authorList>
    </citation>
    <scope>NUCLEOTIDE SEQUENCE</scope>
    <source>
        <strain evidence="1">28 12/20/2015</strain>
    </source>
</reference>
<proteinExistence type="predicted"/>
<accession>A0ACA9LD51</accession>
<gene>
    <name evidence="1" type="ORF">SPELUC_LOCUS4045</name>
</gene>
<dbReference type="EMBL" id="CAJVPW010003411">
    <property type="protein sequence ID" value="CAG8523585.1"/>
    <property type="molecule type" value="Genomic_DNA"/>
</dbReference>
<name>A0ACA9LD51_9GLOM</name>
<evidence type="ECO:0000313" key="2">
    <source>
        <dbReference type="Proteomes" id="UP000789366"/>
    </source>
</evidence>
<sequence>MIIQKIIDFFGNTNIFHLFVLILASYVFTFYYRYLTRPNPFPGPLPLPFIGNLHNLYDVKLFYEQCQQKYGDFCEIMFNGCRCIIISLPEYMEKFLNPTSFSMRISHSQGLDELGLYGRGTIFNNDEINLSPWFLGLTNDIVSIVTTGERVYAIASYYNTQSVIKSEHHDALVEDGNKFVKASMKLFTDSLFFLLVGPFMRHCVPIIRKISISTLKNRDYVFERFDMIIKNRRKVIDELPLDTEMKSDMLTSLITANTSRNTINVKRVDGEMLKPMNDEQIRINLIEAILPGTDILTKVFCFITYNLCKHPHVKQKMLLEIDTIFPKSSKKFHVSHDISKLKYCKAIIKETNRIFPTTFVIPRYTIEECEIAGHKWPAGTLFHLNRLAANKNPEFWPNSEIFDPDRFYDDNKYDKKSNDKNLAMFGGSQRICPGRKFAMTELLLLMVLVFKNYNVELVNTDEPLKIITGITLNCKELKVRINPRN</sequence>
<organism evidence="1 2">
    <name type="scientific">Cetraspora pellucida</name>
    <dbReference type="NCBI Taxonomy" id="1433469"/>
    <lineage>
        <taxon>Eukaryota</taxon>
        <taxon>Fungi</taxon>
        <taxon>Fungi incertae sedis</taxon>
        <taxon>Mucoromycota</taxon>
        <taxon>Glomeromycotina</taxon>
        <taxon>Glomeromycetes</taxon>
        <taxon>Diversisporales</taxon>
        <taxon>Gigasporaceae</taxon>
        <taxon>Cetraspora</taxon>
    </lineage>
</organism>